<feature type="active site" description="Proton donor; for dehydratase activity" evidence="9">
    <location>
        <position position="1215"/>
    </location>
</feature>
<feature type="domain" description="PKS/mFAS DH" evidence="12">
    <location>
        <begin position="984"/>
        <end position="1303"/>
    </location>
</feature>
<dbReference type="Pfam" id="PF08659">
    <property type="entry name" value="KR"/>
    <property type="match status" value="1"/>
</dbReference>
<dbReference type="PROSITE" id="PS52019">
    <property type="entry name" value="PKS_MFAS_DH"/>
    <property type="match status" value="1"/>
</dbReference>
<proteinExistence type="predicted"/>
<evidence type="ECO:0000256" key="2">
    <source>
        <dbReference type="ARBA" id="ARBA00022553"/>
    </source>
</evidence>
<dbReference type="InterPro" id="IPR049552">
    <property type="entry name" value="PKS_DH_N"/>
</dbReference>
<dbReference type="Gene3D" id="3.30.70.250">
    <property type="entry name" value="Malonyl-CoA ACP transacylase, ACP-binding"/>
    <property type="match status" value="1"/>
</dbReference>
<dbReference type="InterPro" id="IPR029063">
    <property type="entry name" value="SAM-dependent_MTases_sf"/>
</dbReference>
<dbReference type="InterPro" id="IPR016036">
    <property type="entry name" value="Malonyl_transacylase_ACP-bd"/>
</dbReference>
<dbReference type="InterPro" id="IPR016035">
    <property type="entry name" value="Acyl_Trfase/lysoPLipase"/>
</dbReference>
<dbReference type="Pfam" id="PF00698">
    <property type="entry name" value="Acyl_transf_1"/>
    <property type="match status" value="1"/>
</dbReference>
<dbReference type="InterPro" id="IPR016039">
    <property type="entry name" value="Thiolase-like"/>
</dbReference>
<evidence type="ECO:0000256" key="4">
    <source>
        <dbReference type="ARBA" id="ARBA00022679"/>
    </source>
</evidence>
<dbReference type="PROSITE" id="PS50075">
    <property type="entry name" value="CARRIER"/>
    <property type="match status" value="1"/>
</dbReference>
<dbReference type="Proteomes" id="UP000044602">
    <property type="component" value="Unassembled WGS sequence"/>
</dbReference>
<dbReference type="InterPro" id="IPR014031">
    <property type="entry name" value="Ketoacyl_synth_C"/>
</dbReference>
<keyword evidence="6" id="KW-0560">Oxidoreductase</keyword>
<dbReference type="SUPFAM" id="SSF53901">
    <property type="entry name" value="Thiolase-like"/>
    <property type="match status" value="1"/>
</dbReference>
<dbReference type="SMART" id="SM00822">
    <property type="entry name" value="PKS_KR"/>
    <property type="match status" value="1"/>
</dbReference>
<dbReference type="GO" id="GO:0030639">
    <property type="term" value="P:polyketide biosynthetic process"/>
    <property type="evidence" value="ECO:0007669"/>
    <property type="project" value="UniProtKB-ARBA"/>
</dbReference>
<dbReference type="STRING" id="100787.A0A0G4LYI6"/>
<dbReference type="InterPro" id="IPR056501">
    <property type="entry name" value="NAD-bd_HRPKS_sdrA"/>
</dbReference>
<dbReference type="InterPro" id="IPR057326">
    <property type="entry name" value="KR_dom"/>
</dbReference>
<organism evidence="13 14">
    <name type="scientific">Verticillium longisporum</name>
    <name type="common">Verticillium dahliae var. longisporum</name>
    <dbReference type="NCBI Taxonomy" id="100787"/>
    <lineage>
        <taxon>Eukaryota</taxon>
        <taxon>Fungi</taxon>
        <taxon>Dikarya</taxon>
        <taxon>Ascomycota</taxon>
        <taxon>Pezizomycotina</taxon>
        <taxon>Sordariomycetes</taxon>
        <taxon>Hypocreomycetidae</taxon>
        <taxon>Glomerellales</taxon>
        <taxon>Plectosphaerellaceae</taxon>
        <taxon>Verticillium</taxon>
    </lineage>
</organism>
<dbReference type="PROSITE" id="PS00012">
    <property type="entry name" value="PHOSPHOPANTETHEINE"/>
    <property type="match status" value="1"/>
</dbReference>
<dbReference type="InterPro" id="IPR011032">
    <property type="entry name" value="GroES-like_sf"/>
</dbReference>
<dbReference type="SUPFAM" id="SSF53335">
    <property type="entry name" value="S-adenosyl-L-methionine-dependent methyltransferases"/>
    <property type="match status" value="1"/>
</dbReference>
<dbReference type="GO" id="GO:0008270">
    <property type="term" value="F:zinc ion binding"/>
    <property type="evidence" value="ECO:0007669"/>
    <property type="project" value="InterPro"/>
</dbReference>
<dbReference type="Pfam" id="PF14765">
    <property type="entry name" value="PS-DH"/>
    <property type="match status" value="1"/>
</dbReference>
<evidence type="ECO:0000259" key="12">
    <source>
        <dbReference type="PROSITE" id="PS52019"/>
    </source>
</evidence>
<evidence type="ECO:0000256" key="7">
    <source>
        <dbReference type="ARBA" id="ARBA00023268"/>
    </source>
</evidence>
<dbReference type="SUPFAM" id="SSF51735">
    <property type="entry name" value="NAD(P)-binding Rossmann-fold domains"/>
    <property type="match status" value="2"/>
</dbReference>
<dbReference type="CDD" id="cd02440">
    <property type="entry name" value="AdoMet_MTases"/>
    <property type="match status" value="1"/>
</dbReference>
<keyword evidence="3" id="KW-0489">Methyltransferase</keyword>
<dbReference type="SUPFAM" id="SSF52151">
    <property type="entry name" value="FabD/lysophospholipase-like"/>
    <property type="match status" value="1"/>
</dbReference>
<dbReference type="Pfam" id="PF13602">
    <property type="entry name" value="ADH_zinc_N_2"/>
    <property type="match status" value="1"/>
</dbReference>
<dbReference type="Pfam" id="PF21089">
    <property type="entry name" value="PKS_DH_N"/>
    <property type="match status" value="1"/>
</dbReference>
<dbReference type="Gene3D" id="3.40.50.720">
    <property type="entry name" value="NAD(P)-binding Rossmann-like Domain"/>
    <property type="match status" value="2"/>
</dbReference>
<dbReference type="SUPFAM" id="SSF50129">
    <property type="entry name" value="GroES-like"/>
    <property type="match status" value="1"/>
</dbReference>
<evidence type="ECO:0000259" key="11">
    <source>
        <dbReference type="PROSITE" id="PS52004"/>
    </source>
</evidence>
<feature type="domain" description="Ketosynthase family 3 (KS3)" evidence="11">
    <location>
        <begin position="1"/>
        <end position="426"/>
    </location>
</feature>
<keyword evidence="8" id="KW-0012">Acyltransferase</keyword>
<dbReference type="GO" id="GO:0004312">
    <property type="term" value="F:fatty acid synthase activity"/>
    <property type="evidence" value="ECO:0007669"/>
    <property type="project" value="TreeGrafter"/>
</dbReference>
<dbReference type="SMART" id="SM00823">
    <property type="entry name" value="PKS_PP"/>
    <property type="match status" value="1"/>
</dbReference>
<feature type="non-terminal residue" evidence="13">
    <location>
        <position position="2635"/>
    </location>
</feature>
<keyword evidence="5" id="KW-0521">NADP</keyword>
<dbReference type="SMART" id="SM00827">
    <property type="entry name" value="PKS_AT"/>
    <property type="match status" value="1"/>
</dbReference>
<dbReference type="InterPro" id="IPR049900">
    <property type="entry name" value="PKS_mFAS_DH"/>
</dbReference>
<dbReference type="Pfam" id="PF08240">
    <property type="entry name" value="ADH_N"/>
    <property type="match status" value="1"/>
</dbReference>
<dbReference type="InterPro" id="IPR036736">
    <property type="entry name" value="ACP-like_sf"/>
</dbReference>
<feature type="region of interest" description="C-terminal hotdog fold" evidence="9">
    <location>
        <begin position="1145"/>
        <end position="1303"/>
    </location>
</feature>
<evidence type="ECO:0000256" key="3">
    <source>
        <dbReference type="ARBA" id="ARBA00022603"/>
    </source>
</evidence>
<dbReference type="Pfam" id="PF23297">
    <property type="entry name" value="ACP_SdgA_C"/>
    <property type="match status" value="1"/>
</dbReference>
<dbReference type="InterPro" id="IPR020806">
    <property type="entry name" value="PKS_PP-bd"/>
</dbReference>
<evidence type="ECO:0000256" key="5">
    <source>
        <dbReference type="ARBA" id="ARBA00022857"/>
    </source>
</evidence>
<dbReference type="PROSITE" id="PS52004">
    <property type="entry name" value="KS3_2"/>
    <property type="match status" value="1"/>
</dbReference>
<dbReference type="SUPFAM" id="SSF47336">
    <property type="entry name" value="ACP-like"/>
    <property type="match status" value="1"/>
</dbReference>
<dbReference type="InterPro" id="IPR020807">
    <property type="entry name" value="PKS_DH"/>
</dbReference>
<dbReference type="InterPro" id="IPR001227">
    <property type="entry name" value="Ac_transferase_dom_sf"/>
</dbReference>
<dbReference type="InterPro" id="IPR036291">
    <property type="entry name" value="NAD(P)-bd_dom_sf"/>
</dbReference>
<dbReference type="CDD" id="cd05195">
    <property type="entry name" value="enoyl_red"/>
    <property type="match status" value="1"/>
</dbReference>
<dbReference type="GO" id="GO:1901336">
    <property type="term" value="P:lactone biosynthetic process"/>
    <property type="evidence" value="ECO:0007669"/>
    <property type="project" value="UniProtKB-ARBA"/>
</dbReference>
<dbReference type="GO" id="GO:0031177">
    <property type="term" value="F:phosphopantetheine binding"/>
    <property type="evidence" value="ECO:0007669"/>
    <property type="project" value="InterPro"/>
</dbReference>
<dbReference type="InterPro" id="IPR009081">
    <property type="entry name" value="PP-bd_ACP"/>
</dbReference>
<dbReference type="SMART" id="SM00829">
    <property type="entry name" value="PKS_ER"/>
    <property type="match status" value="1"/>
</dbReference>
<dbReference type="InterPro" id="IPR013968">
    <property type="entry name" value="PKS_KR"/>
</dbReference>
<dbReference type="PANTHER" id="PTHR43775:SF29">
    <property type="entry name" value="ASPERFURANONE POLYKETIDE SYNTHASE AFOG-RELATED"/>
    <property type="match status" value="1"/>
</dbReference>
<dbReference type="InterPro" id="IPR050091">
    <property type="entry name" value="PKS_NRPS_Biosynth_Enz"/>
</dbReference>
<dbReference type="FunFam" id="3.40.50.720:FF:000209">
    <property type="entry name" value="Polyketide synthase Pks12"/>
    <property type="match status" value="1"/>
</dbReference>
<dbReference type="FunFam" id="3.40.47.10:FF:000019">
    <property type="entry name" value="Polyketide synthase type I"/>
    <property type="match status" value="1"/>
</dbReference>
<dbReference type="Gene3D" id="3.10.129.110">
    <property type="entry name" value="Polyketide synthase dehydratase"/>
    <property type="match status" value="1"/>
</dbReference>
<keyword evidence="4" id="KW-0808">Transferase</keyword>
<keyword evidence="1" id="KW-0596">Phosphopantetheine</keyword>
<dbReference type="GO" id="GO:0008168">
    <property type="term" value="F:methyltransferase activity"/>
    <property type="evidence" value="ECO:0007669"/>
    <property type="project" value="UniProtKB-KW"/>
</dbReference>
<dbReference type="InterPro" id="IPR020843">
    <property type="entry name" value="ER"/>
</dbReference>
<feature type="active site" description="Proton acceptor; for dehydratase activity" evidence="9">
    <location>
        <position position="1016"/>
    </location>
</feature>
<dbReference type="InterPro" id="IPR020841">
    <property type="entry name" value="PKS_Beta-ketoAc_synthase_dom"/>
</dbReference>
<dbReference type="InterPro" id="IPR042104">
    <property type="entry name" value="PKS_dehydratase_sf"/>
</dbReference>
<dbReference type="PROSITE" id="PS01162">
    <property type="entry name" value="QOR_ZETA_CRYSTAL"/>
    <property type="match status" value="1"/>
</dbReference>
<dbReference type="Gene3D" id="3.40.366.10">
    <property type="entry name" value="Malonyl-Coenzyme A Acyl Carrier Protein, domain 2"/>
    <property type="match status" value="1"/>
</dbReference>
<dbReference type="SUPFAM" id="SSF55048">
    <property type="entry name" value="Probable ACP-binding domain of malonyl-CoA ACP transacylase"/>
    <property type="match status" value="1"/>
</dbReference>
<dbReference type="EMBL" id="CVQH01020307">
    <property type="protein sequence ID" value="CRK27059.1"/>
    <property type="molecule type" value="Genomic_DNA"/>
</dbReference>
<dbReference type="InterPro" id="IPR002364">
    <property type="entry name" value="Quin_OxRdtase/zeta-crystal_CS"/>
</dbReference>
<dbReference type="GO" id="GO:0032259">
    <property type="term" value="P:methylation"/>
    <property type="evidence" value="ECO:0007669"/>
    <property type="project" value="UniProtKB-KW"/>
</dbReference>
<dbReference type="SMART" id="SM00826">
    <property type="entry name" value="PKS_DH"/>
    <property type="match status" value="1"/>
</dbReference>
<reference evidence="13 14" key="1">
    <citation type="submission" date="2015-05" db="EMBL/GenBank/DDBJ databases">
        <authorList>
            <person name="Wang D.B."/>
            <person name="Wang M."/>
        </authorList>
    </citation>
    <scope>NUCLEOTIDE SEQUENCE [LARGE SCALE GENOMIC DNA]</scope>
    <source>
        <strain evidence="13">VL1</strain>
    </source>
</reference>
<evidence type="ECO:0000256" key="1">
    <source>
        <dbReference type="ARBA" id="ARBA00022450"/>
    </source>
</evidence>
<evidence type="ECO:0000256" key="9">
    <source>
        <dbReference type="PROSITE-ProRule" id="PRU01363"/>
    </source>
</evidence>
<gene>
    <name evidence="13" type="ORF">BN1708_004281</name>
</gene>
<dbReference type="PANTHER" id="PTHR43775">
    <property type="entry name" value="FATTY ACID SYNTHASE"/>
    <property type="match status" value="1"/>
</dbReference>
<dbReference type="Pfam" id="PF08242">
    <property type="entry name" value="Methyltransf_12"/>
    <property type="match status" value="1"/>
</dbReference>
<dbReference type="CDD" id="cd00833">
    <property type="entry name" value="PKS"/>
    <property type="match status" value="1"/>
</dbReference>
<dbReference type="Gene3D" id="1.10.1200.10">
    <property type="entry name" value="ACP-like"/>
    <property type="match status" value="1"/>
</dbReference>
<feature type="domain" description="Carrier" evidence="10">
    <location>
        <begin position="2545"/>
        <end position="2623"/>
    </location>
</feature>
<evidence type="ECO:0000259" key="10">
    <source>
        <dbReference type="PROSITE" id="PS50075"/>
    </source>
</evidence>
<dbReference type="InterPro" id="IPR013154">
    <property type="entry name" value="ADH-like_N"/>
</dbReference>
<name>A0A0G4LYI6_VERLO</name>
<keyword evidence="7" id="KW-0511">Multifunctional enzyme</keyword>
<dbReference type="Gene3D" id="3.40.47.10">
    <property type="match status" value="1"/>
</dbReference>
<feature type="region of interest" description="N-terminal hotdog fold" evidence="9">
    <location>
        <begin position="984"/>
        <end position="1119"/>
    </location>
</feature>
<dbReference type="SMART" id="SM00825">
    <property type="entry name" value="PKS_KS"/>
    <property type="match status" value="1"/>
</dbReference>
<dbReference type="Pfam" id="PF16197">
    <property type="entry name" value="KAsynt_C_assoc"/>
    <property type="match status" value="1"/>
</dbReference>
<dbReference type="InterPro" id="IPR013217">
    <property type="entry name" value="Methyltransf_12"/>
</dbReference>
<dbReference type="Pfam" id="PF00109">
    <property type="entry name" value="ketoacyl-synt"/>
    <property type="match status" value="1"/>
</dbReference>
<keyword evidence="2" id="KW-0597">Phosphoprotein</keyword>
<dbReference type="InterPro" id="IPR014043">
    <property type="entry name" value="Acyl_transferase_dom"/>
</dbReference>
<evidence type="ECO:0000256" key="8">
    <source>
        <dbReference type="ARBA" id="ARBA00023315"/>
    </source>
</evidence>
<evidence type="ECO:0000313" key="13">
    <source>
        <dbReference type="EMBL" id="CRK27059.1"/>
    </source>
</evidence>
<dbReference type="Gene3D" id="3.90.180.10">
    <property type="entry name" value="Medium-chain alcohol dehydrogenases, catalytic domain"/>
    <property type="match status" value="1"/>
</dbReference>
<dbReference type="InterPro" id="IPR049551">
    <property type="entry name" value="PKS_DH_C"/>
</dbReference>
<dbReference type="GO" id="GO:0006633">
    <property type="term" value="P:fatty acid biosynthetic process"/>
    <property type="evidence" value="ECO:0007669"/>
    <property type="project" value="TreeGrafter"/>
</dbReference>
<accession>A0A0G4LYI6</accession>
<dbReference type="InterPro" id="IPR014030">
    <property type="entry name" value="Ketoacyl_synth_N"/>
</dbReference>
<dbReference type="InterPro" id="IPR032821">
    <property type="entry name" value="PKS_assoc"/>
</dbReference>
<dbReference type="Gene3D" id="3.40.50.150">
    <property type="entry name" value="Vaccinia Virus protein VP39"/>
    <property type="match status" value="1"/>
</dbReference>
<evidence type="ECO:0000313" key="14">
    <source>
        <dbReference type="Proteomes" id="UP000044602"/>
    </source>
</evidence>
<dbReference type="InterPro" id="IPR006162">
    <property type="entry name" value="Ppantetheine_attach_site"/>
</dbReference>
<dbReference type="Pfam" id="PF02801">
    <property type="entry name" value="Ketoacyl-synt_C"/>
    <property type="match status" value="1"/>
</dbReference>
<sequence length="2635" mass="284058">MEPIAIIGMDLKFPGDATDAESFWDMLMEGRSALREIPTDRFNVSAFYHPDPERAGSLNVTKGHFLNGDIAAFDAPFFSITPAEAAGMDPQQRGLLESTYRALENAGQPLEKVTGSKTGVFVGCFTREYEAIMFKETETQQRYFATGTGTTMLANRLSYFYDLRGPSISLDTACSSSLVACHLACASLRSGECDTALAAGCNLFYNPDTIIPLTALGFLSPDGRCYSFDSRANGYSRGEGFGMVVLKRLSDALRDGDTVRAVIRGSASNQDGRSPGITQPTRQAQVDLIRAAYDAAGLDLTRTRFFEAHGTGTPVGDPIEASAISGAFSEHRSAAEPMVVGAVKTNIGHLGGSAGIAGLIKTVLVLEHGVVPPNTWFEKPNPKIPVDEWHLRFPTEPLLWPGEGLRRASVNAFGYGGSNAHVVLDDALHYLQEHGLRGRHHTAKKATLKKALTNGHAANGVNGHGTNGINGHEVNGHGNSAISQPRAFIFSTFDQDGAARIASTYQAFLSSRKTVQPPSPNFLSDLSHTLTRRTAFPWRFSVVANSVDNLVSRLAASPSPTRAASDPQLALVFTGQGAQWHAMGRELLTSNPVFSASLFAADRYLRGIGCAWSLVGELLQDESRSCVADAAFSQPLCTALQVGLVDVLAAWGVRPAAVLGHSSGEIAAAYAVGAVSREAAWRLAYHRGALSSALAATTGSDNRRGGMASVAMNAEDATRYLGDKLGVAAVGRDIVVACVNSPRNVTISGNAESVDKIQKALEADGVFARTLQVNNGYHSPLMEPIAEAYRSSIGVLDTVDAEDEKSRPVFYSSLTGTTASIADLQSPAYWVKNLTSPVQFSKAFALMCSSAGPQFKKLGSRGAAHQQQRPKISAVLEIGPHAALRGPIREILDLAPQVTAVGYESILRRNTSATDTALTAAGWLWCRGHSIDVATANDAAHEDNPVASSRLLTEAPGYPFNHANRYWNESRISRGYRFRQAIRHELLGAPVPDWDPAHAVWRNYLRLVENPWVKHHRITGATIYPAAGMLVMAIEASRQTADPSRVVRGFRIRDARFAVALRVPSSQTGIETHFYLRPAPRDHPDTALQSVREFALSSYEGGEWHEHCRGLVVTEYEQPPTAVDGGREESSFREACLETLARVEAEVRVETSFRQLYEHLSTVGLDFGATFQTLRDIRCGHDVGAAVATVERQDLEGLMPLGYLQEHLVHPTVLDGILQSIIVCLTKGGRDMNQVMVPSEIGDIWVSASSTAKFESIRVTCEGSFLGMRQAEARIVGVDVVTGEPVCTVDGFVITSVARAETSAEAAASAAGRRLCFDLDWKIDPAFVDQRVANDVFQPDAAYGPTSEQALLIENVEMMCYLYIRRYNDAFLSSPEQEASQRKNSKVGHHAQYFDWIKYQLEKYDTGLVAHAKTEWRQRAADDEYVALMESKLLEEGSPEGKLVVSVGRQLPAILAGEADALELLFQDKLVENVYRSGVGAELGYRRMVSYIDAMAHKNPAMRILEIGAGTGGATRPILECLTTQGTPRFSHYTFTDISIGFFEKARDMFDKDAGGRMSFRALNVEADLADQGFENEDDQYDLIVAANVIHATKSLKKTLTNARKLLRPGGKLMLYEMTNTDMIRTGFAFGLLPGWWLSAEDFRKYTPLASPQDWSESLKKSGFSGIDVQMYDFPDHRHQMVSVLICSAEGGPASSAAGTGPSTTSNTSSEALTIVVSGSSSSSSLQMTVAENLERSGSTGSKIVRLRDFAALDTRDVQQRRCIFLGDIDSDFLENVQGDEYNALQRLVSTVKTLLWVNQGGGPLPASPGADMVTGFARCMRAENPGLTMMTLSLESASNLDSSVSTIMRVLQGSGGENSFFASNGGSILIPRITEATRMNEVIAAKAKGGASSTVTETWAAATSGRALKLACDTPGLLDTLQFRDDPLQEQPLGSEDVEVQVHATGLNLLDVMIALGQVTGEAFGQECAGVVTRVGDGVSRVAVGDRVCGLLRGTFKNLARGTQWQFVKLPSSVDHAVGAAMPVVYTTAYYALHDLARLQAGESVLIHWGAGGVGQAAVQLAKKIGADVFVTVGSLEKRDFVHEHYGVALDHVLSSRDLSFVQGIKRLTGGRGVDVILNSTSGQTLRATWDCIAPYGRFVEIGKVDIFANAGLPMAPFKKSVTFSFFDIGLLSLERGPLFGRVLQDVVNLLADGSITPPQPLHSYTYSNIQEAFRIMQAGTHTGKLVLEPRPDDLVTVEPSRKPSYSFTADAAYVLSGGGGGLGRSTARWMASRGAKNLIILSRSGTSRPATQELVNELTQAGVNVVAPQCDVSDRKALTTILDECAATMPPIKGCIQGSMVLKDSLFANMTQEDYYTAVRPKVVASRNLHELLPRDMDFFVLLSSASGVVGNRGQSNYCIGSTYQDALARHRAGRGLPGVAVDLGMILSVGFAAENQESMANLRQEGFNAMREDEFLALLDILCSPPDLDADANRSPQIAVGLEVPATLRIKGIPEPAWLHDPLFRQLYQIRGDSDGHGDGDGDGSASSTSCSVLLPAASSLADAADIVGTAIVQKLCKALSSSERDIDTSKPLHSYGVDSLVAVELRTWFMKEVGADMAVFDIMGGSSLKELAELAAKRSSFVNFADEDADE</sequence>
<keyword evidence="14" id="KW-1185">Reference proteome</keyword>
<dbReference type="GO" id="GO:0016491">
    <property type="term" value="F:oxidoreductase activity"/>
    <property type="evidence" value="ECO:0007669"/>
    <property type="project" value="UniProtKB-KW"/>
</dbReference>
<dbReference type="Pfam" id="PF23114">
    <property type="entry name" value="NAD-bd_HRPKS_sdrA"/>
    <property type="match status" value="1"/>
</dbReference>
<protein>
    <submittedName>
        <fullName evidence="13">Uncharacterized protein</fullName>
    </submittedName>
</protein>
<evidence type="ECO:0000256" key="6">
    <source>
        <dbReference type="ARBA" id="ARBA00023002"/>
    </source>
</evidence>